<feature type="compositionally biased region" description="Basic and acidic residues" evidence="1">
    <location>
        <begin position="327"/>
        <end position="350"/>
    </location>
</feature>
<keyword evidence="4" id="KW-1185">Reference proteome</keyword>
<feature type="compositionally biased region" description="Basic and acidic residues" evidence="1">
    <location>
        <begin position="235"/>
        <end position="296"/>
    </location>
</feature>
<evidence type="ECO:0000313" key="3">
    <source>
        <dbReference type="EMBL" id="KAK0720542.1"/>
    </source>
</evidence>
<comment type="caution">
    <text evidence="3">The sequence shown here is derived from an EMBL/GenBank/DDBJ whole genome shotgun (WGS) entry which is preliminary data.</text>
</comment>
<name>A0AA40ARC5_9PEZI</name>
<evidence type="ECO:0000313" key="4">
    <source>
        <dbReference type="Proteomes" id="UP001172102"/>
    </source>
</evidence>
<feature type="region of interest" description="Disordered" evidence="1">
    <location>
        <begin position="216"/>
        <end position="350"/>
    </location>
</feature>
<keyword evidence="2" id="KW-0472">Membrane</keyword>
<dbReference type="Proteomes" id="UP001172102">
    <property type="component" value="Unassembled WGS sequence"/>
</dbReference>
<evidence type="ECO:0000256" key="2">
    <source>
        <dbReference type="SAM" id="Phobius"/>
    </source>
</evidence>
<dbReference type="EMBL" id="JAUKUA010000003">
    <property type="protein sequence ID" value="KAK0720542.1"/>
    <property type="molecule type" value="Genomic_DNA"/>
</dbReference>
<protein>
    <submittedName>
        <fullName evidence="3">Uncharacterized protein</fullName>
    </submittedName>
</protein>
<gene>
    <name evidence="3" type="ORF">B0H67DRAFT_193771</name>
</gene>
<feature type="region of interest" description="Disordered" evidence="1">
    <location>
        <begin position="146"/>
        <end position="175"/>
    </location>
</feature>
<feature type="compositionally biased region" description="Basic residues" evidence="1">
    <location>
        <begin position="297"/>
        <end position="310"/>
    </location>
</feature>
<sequence length="394" mass="45977">MDLTILYILLFLIPIAFCCFAVISDILDVRRKKKDAKLDEEMGRFAKWWDPDFMKRFKEGRLASRQRAEEVAARYGVKPPQPSLPSPKPYPTSNVDAVAKLRTLLEPKPADDPTSLTASSSYPPVRPPGWTYGNLINPPKEIDLADAKDRNEPPSAFMAQYDGPIDGPSTTIPGREREHYPQEVEDAFEVYRARVLNGESVAPLLVPTPEELQREIDAQTRVGLGPGIREYYGGRPEHDQAMQGDARQDKGKGKEKERGRGENRDENHPQSRSLDGDGKDRDREGRGRHRDRDPDKKKHRSHSEHRHRQSRRDDRDDKHRQRRHRSRDPNREQRHQEKEALRRESEKLDKELQEYRDAHELQQDHKGRMRYVYVGNDPRFITKDKSNHWHLRKF</sequence>
<organism evidence="3 4">
    <name type="scientific">Lasiosphaeris hirsuta</name>
    <dbReference type="NCBI Taxonomy" id="260670"/>
    <lineage>
        <taxon>Eukaryota</taxon>
        <taxon>Fungi</taxon>
        <taxon>Dikarya</taxon>
        <taxon>Ascomycota</taxon>
        <taxon>Pezizomycotina</taxon>
        <taxon>Sordariomycetes</taxon>
        <taxon>Sordariomycetidae</taxon>
        <taxon>Sordariales</taxon>
        <taxon>Lasiosphaeriaceae</taxon>
        <taxon>Lasiosphaeris</taxon>
    </lineage>
</organism>
<feature type="transmembrane region" description="Helical" evidence="2">
    <location>
        <begin position="6"/>
        <end position="27"/>
    </location>
</feature>
<dbReference type="AlphaFoldDB" id="A0AA40ARC5"/>
<evidence type="ECO:0000256" key="1">
    <source>
        <dbReference type="SAM" id="MobiDB-lite"/>
    </source>
</evidence>
<proteinExistence type="predicted"/>
<keyword evidence="2" id="KW-1133">Transmembrane helix</keyword>
<reference evidence="3" key="1">
    <citation type="submission" date="2023-06" db="EMBL/GenBank/DDBJ databases">
        <title>Genome-scale phylogeny and comparative genomics of the fungal order Sordariales.</title>
        <authorList>
            <consortium name="Lawrence Berkeley National Laboratory"/>
            <person name="Hensen N."/>
            <person name="Bonometti L."/>
            <person name="Westerberg I."/>
            <person name="Brannstrom I.O."/>
            <person name="Guillou S."/>
            <person name="Cros-Aarteil S."/>
            <person name="Calhoun S."/>
            <person name="Haridas S."/>
            <person name="Kuo A."/>
            <person name="Mondo S."/>
            <person name="Pangilinan J."/>
            <person name="Riley R."/>
            <person name="Labutti K."/>
            <person name="Andreopoulos B."/>
            <person name="Lipzen A."/>
            <person name="Chen C."/>
            <person name="Yanf M."/>
            <person name="Daum C."/>
            <person name="Ng V."/>
            <person name="Clum A."/>
            <person name="Steindorff A."/>
            <person name="Ohm R."/>
            <person name="Martin F."/>
            <person name="Silar P."/>
            <person name="Natvig D."/>
            <person name="Lalanne C."/>
            <person name="Gautier V."/>
            <person name="Ament-Velasquez S.L."/>
            <person name="Kruys A."/>
            <person name="Hutchinson M.I."/>
            <person name="Powell A.J."/>
            <person name="Barry K."/>
            <person name="Miller A.N."/>
            <person name="Grigoriev I.V."/>
            <person name="Debuchy R."/>
            <person name="Gladieux P."/>
            <person name="Thoren M.H."/>
            <person name="Johannesson H."/>
        </authorList>
    </citation>
    <scope>NUCLEOTIDE SEQUENCE</scope>
    <source>
        <strain evidence="3">SMH4607-1</strain>
    </source>
</reference>
<keyword evidence="2" id="KW-0812">Transmembrane</keyword>
<accession>A0AA40ARC5</accession>